<evidence type="ECO:0000313" key="2">
    <source>
        <dbReference type="EMBL" id="GFO17826.1"/>
    </source>
</evidence>
<accession>A0AAV4BBM5</accession>
<dbReference type="EMBL" id="BLXT01004901">
    <property type="protein sequence ID" value="GFO17826.1"/>
    <property type="molecule type" value="Genomic_DNA"/>
</dbReference>
<feature type="region of interest" description="Disordered" evidence="1">
    <location>
        <begin position="24"/>
        <end position="96"/>
    </location>
</feature>
<protein>
    <submittedName>
        <fullName evidence="2">Uncharacterized protein</fullName>
    </submittedName>
</protein>
<comment type="caution">
    <text evidence="2">The sequence shown here is derived from an EMBL/GenBank/DDBJ whole genome shotgun (WGS) entry which is preliminary data.</text>
</comment>
<organism evidence="2 3">
    <name type="scientific">Plakobranchus ocellatus</name>
    <dbReference type="NCBI Taxonomy" id="259542"/>
    <lineage>
        <taxon>Eukaryota</taxon>
        <taxon>Metazoa</taxon>
        <taxon>Spiralia</taxon>
        <taxon>Lophotrochozoa</taxon>
        <taxon>Mollusca</taxon>
        <taxon>Gastropoda</taxon>
        <taxon>Heterobranchia</taxon>
        <taxon>Euthyneura</taxon>
        <taxon>Panpulmonata</taxon>
        <taxon>Sacoglossa</taxon>
        <taxon>Placobranchoidea</taxon>
        <taxon>Plakobranchidae</taxon>
        <taxon>Plakobranchus</taxon>
    </lineage>
</organism>
<keyword evidence="3" id="KW-1185">Reference proteome</keyword>
<dbReference type="AlphaFoldDB" id="A0AAV4BBM5"/>
<gene>
    <name evidence="2" type="ORF">PoB_004433100</name>
</gene>
<reference evidence="2 3" key="1">
    <citation type="journal article" date="2021" name="Elife">
        <title>Chloroplast acquisition without the gene transfer in kleptoplastic sea slugs, Plakobranchus ocellatus.</title>
        <authorList>
            <person name="Maeda T."/>
            <person name="Takahashi S."/>
            <person name="Yoshida T."/>
            <person name="Shimamura S."/>
            <person name="Takaki Y."/>
            <person name="Nagai Y."/>
            <person name="Toyoda A."/>
            <person name="Suzuki Y."/>
            <person name="Arimoto A."/>
            <person name="Ishii H."/>
            <person name="Satoh N."/>
            <person name="Nishiyama T."/>
            <person name="Hasebe M."/>
            <person name="Maruyama T."/>
            <person name="Minagawa J."/>
            <person name="Obokata J."/>
            <person name="Shigenobu S."/>
        </authorList>
    </citation>
    <scope>NUCLEOTIDE SEQUENCE [LARGE SCALE GENOMIC DNA]</scope>
</reference>
<proteinExistence type="predicted"/>
<dbReference type="Proteomes" id="UP000735302">
    <property type="component" value="Unassembled WGS sequence"/>
</dbReference>
<evidence type="ECO:0000313" key="3">
    <source>
        <dbReference type="Proteomes" id="UP000735302"/>
    </source>
</evidence>
<sequence length="154" mass="16630">MASVQSVVFFSSLATSLQFRQREVLDPNRQDTGRASWGSGSCPTGHPKDSPAQEVLNPNGLDPPYQPQRMVNPNGLDPPRQLKKLVNPNGLDPPDRLKLREKLDLAASEGITGMQNQQIASGGEQSIICTGVRNVQGQEVVPASIPSSTKLVYI</sequence>
<evidence type="ECO:0000256" key="1">
    <source>
        <dbReference type="SAM" id="MobiDB-lite"/>
    </source>
</evidence>
<name>A0AAV4BBM5_9GAST</name>